<dbReference type="RefSeq" id="WP_085037972.1">
    <property type="nucleotide sequence ID" value="NZ_CADIKG010000002.1"/>
</dbReference>
<reference evidence="1 4" key="2">
    <citation type="submission" date="2020-04" db="EMBL/GenBank/DDBJ databases">
        <authorList>
            <person name="De Canck E."/>
        </authorList>
    </citation>
    <scope>NUCLEOTIDE SEQUENCE [LARGE SCALE GENOMIC DNA]</scope>
    <source>
        <strain evidence="1 4">LMG 29660</strain>
    </source>
</reference>
<evidence type="ECO:0000313" key="1">
    <source>
        <dbReference type="EMBL" id="CAB3751612.1"/>
    </source>
</evidence>
<dbReference type="EMBL" id="CADIKG010000002">
    <property type="protein sequence ID" value="CAB3751612.1"/>
    <property type="molecule type" value="Genomic_DNA"/>
</dbReference>
<keyword evidence="3" id="KW-1185">Reference proteome</keyword>
<evidence type="ECO:0008006" key="5">
    <source>
        <dbReference type="Google" id="ProtNLM"/>
    </source>
</evidence>
<evidence type="ECO:0000313" key="3">
    <source>
        <dbReference type="Proteomes" id="UP000193146"/>
    </source>
</evidence>
<organism evidence="2 3">
    <name type="scientific">Burkholderia puraquae</name>
    <dbReference type="NCBI Taxonomy" id="1904757"/>
    <lineage>
        <taxon>Bacteria</taxon>
        <taxon>Pseudomonadati</taxon>
        <taxon>Pseudomonadota</taxon>
        <taxon>Betaproteobacteria</taxon>
        <taxon>Burkholderiales</taxon>
        <taxon>Burkholderiaceae</taxon>
        <taxon>Burkholderia</taxon>
        <taxon>Burkholderia cepacia complex</taxon>
    </lineage>
</organism>
<dbReference type="OrthoDB" id="8385759at2"/>
<dbReference type="Proteomes" id="UP000193146">
    <property type="component" value="Unassembled WGS sequence"/>
</dbReference>
<sequence>MKKALHELNRLSWNTTTVAHNSHKGDQAAFFREGGSTPFPEERELLGDIAGLRSDEFMWSIGEVVNALASAGLATGRLTEYPYANGWKGFDGMRELDGHRMVPPDGMPRLPLMYAIAAHREAA</sequence>
<proteinExistence type="predicted"/>
<name>A0A1X1PLP9_9BURK</name>
<dbReference type="EMBL" id="NBYX01000002">
    <property type="protein sequence ID" value="ORT87869.1"/>
    <property type="molecule type" value="Genomic_DNA"/>
</dbReference>
<evidence type="ECO:0000313" key="4">
    <source>
        <dbReference type="Proteomes" id="UP000494135"/>
    </source>
</evidence>
<protein>
    <recommendedName>
        <fullName evidence="5">SAM-dependent methyltransferase</fullName>
    </recommendedName>
</protein>
<reference evidence="2 3" key="1">
    <citation type="submission" date="2017-04" db="EMBL/GenBank/DDBJ databases">
        <title>Burkholderia puraquae sp. nov., a novel Burkholderia cepacia complex species from hospital setting samples.</title>
        <authorList>
            <person name="Martina P."/>
            <person name="Leguizamon M."/>
            <person name="Prieto C."/>
            <person name="Sousa S."/>
            <person name="Montanaro P."/>
            <person name="Draghi W."/>
            <person name="Staembler M."/>
            <person name="Bettiol M."/>
            <person name="Figoli C."/>
            <person name="Palau J."/>
            <person name="Alvarez F."/>
            <person name="Benetti S."/>
            <person name="Anchat E."/>
            <person name="Vescina C."/>
            <person name="Ferreras J."/>
            <person name="Lasch P."/>
            <person name="Lagares A."/>
            <person name="Zorreguieta A."/>
            <person name="Yantorno O."/>
            <person name="Bosch A."/>
        </authorList>
    </citation>
    <scope>NUCLEOTIDE SEQUENCE [LARGE SCALE GENOMIC DNA]</scope>
    <source>
        <strain evidence="2 3">CAMPA 1040</strain>
    </source>
</reference>
<evidence type="ECO:0000313" key="2">
    <source>
        <dbReference type="EMBL" id="ORT87869.1"/>
    </source>
</evidence>
<gene>
    <name evidence="2" type="ORF">B7G54_04365</name>
    <name evidence="1" type="ORF">LMG29660_01655</name>
</gene>
<accession>A0A1X1PLP9</accession>
<dbReference type="Proteomes" id="UP000494135">
    <property type="component" value="Unassembled WGS sequence"/>
</dbReference>
<dbReference type="AlphaFoldDB" id="A0A1X1PLP9"/>